<dbReference type="Pfam" id="PF11175">
    <property type="entry name" value="DUF2961"/>
    <property type="match status" value="1"/>
</dbReference>
<dbReference type="RefSeq" id="WP_190857926.1">
    <property type="nucleotide sequence ID" value="NZ_JACXIY010000002.1"/>
</dbReference>
<comment type="caution">
    <text evidence="1">The sequence shown here is derived from an EMBL/GenBank/DDBJ whole genome shotgun (WGS) entry which is preliminary data.</text>
</comment>
<dbReference type="Gene3D" id="2.60.120.1390">
    <property type="match status" value="1"/>
</dbReference>
<dbReference type="AlphaFoldDB" id="A0A927CG10"/>
<evidence type="ECO:0000313" key="2">
    <source>
        <dbReference type="Proteomes" id="UP000632125"/>
    </source>
</evidence>
<reference evidence="1" key="1">
    <citation type="submission" date="2020-09" db="EMBL/GenBank/DDBJ databases">
        <title>A novel bacterium of genus Paenibacillus, isolated from South China Sea.</title>
        <authorList>
            <person name="Huang H."/>
            <person name="Mo K."/>
            <person name="Hu Y."/>
        </authorList>
    </citation>
    <scope>NUCLEOTIDE SEQUENCE</scope>
    <source>
        <strain evidence="1">IB182493</strain>
    </source>
</reference>
<accession>A0A927CG10</accession>
<proteinExistence type="predicted"/>
<evidence type="ECO:0000313" key="1">
    <source>
        <dbReference type="EMBL" id="MBD2867404.1"/>
    </source>
</evidence>
<dbReference type="InterPro" id="IPR021345">
    <property type="entry name" value="DUF2961"/>
</dbReference>
<dbReference type="EMBL" id="JACXIY010000002">
    <property type="protein sequence ID" value="MBD2867404.1"/>
    <property type="molecule type" value="Genomic_DNA"/>
</dbReference>
<protein>
    <submittedName>
        <fullName evidence="1">DUF2961 domain-containing protein</fullName>
    </submittedName>
</protein>
<sequence length="360" mass="40551">MTAFNGLNMGMGSLPLLSNAVTRSISAENFTGEKGKAAMATEGTGAQAGRELGQGWKISPSVILPKGGTFTLADIAGPGAIQHIWMTTFPTNWRNLILRFYWDDEEAPSVEVPFGDFFCNGWCERTNVNSMPVAVNPAGGMNSYWLMPFRGRAKLTIENRASEDVVLYYQIDYTLTDVPEDAAYFHAQWNRSNPVKYKDVHTIVDGVRGKGHYVGTYLAWQVNNSGWWGEGELKFFMDGDKEFPTICGTGTEDYFGGAWNFEQPKGEYCAFSTPFLGLPQVLKPDGLYRSQTRFGMYRWHIMDPIRFEEDLKVTVQALGWRSEGRYLPQQDDIASVAYWYQAEPHATFRPLPDKDDLEVI</sequence>
<gene>
    <name evidence="1" type="ORF">IDH41_02355</name>
</gene>
<dbReference type="Proteomes" id="UP000632125">
    <property type="component" value="Unassembled WGS sequence"/>
</dbReference>
<organism evidence="1 2">
    <name type="scientific">Paenibacillus arenilitoris</name>
    <dbReference type="NCBI Taxonomy" id="2772299"/>
    <lineage>
        <taxon>Bacteria</taxon>
        <taxon>Bacillati</taxon>
        <taxon>Bacillota</taxon>
        <taxon>Bacilli</taxon>
        <taxon>Bacillales</taxon>
        <taxon>Paenibacillaceae</taxon>
        <taxon>Paenibacillus</taxon>
    </lineage>
</organism>
<name>A0A927CG10_9BACL</name>
<keyword evidence="2" id="KW-1185">Reference proteome</keyword>